<dbReference type="Proteomes" id="UP001234297">
    <property type="component" value="Chromosome 11"/>
</dbReference>
<sequence>MKKNLLLMEKGSEIRSAIQELSLLKAEGLISTKPFLNVCNMVLQVLDKIGPTMAVLRQDVYQNIQRLEELYQMDPSIYANLADLVKKEVEEESAKKALSCTRALLWLTRSLDFTVALLDKIAQDPSQSLAKGVEISYDNTLKPWHGWISSAAYKVALKLVPDNKAFIGILLAEEEEWNMLKEEIQTLVSLLLPLLDEIHKVLEAFRLDRLKST</sequence>
<accession>A0ACC2KWC1</accession>
<evidence type="ECO:0000313" key="1">
    <source>
        <dbReference type="EMBL" id="KAJ8625512.1"/>
    </source>
</evidence>
<reference evidence="1 2" key="1">
    <citation type="journal article" date="2022" name="Hortic Res">
        <title>A haplotype resolved chromosomal level avocado genome allows analysis of novel avocado genes.</title>
        <authorList>
            <person name="Nath O."/>
            <person name="Fletcher S.J."/>
            <person name="Hayward A."/>
            <person name="Shaw L.M."/>
            <person name="Masouleh A.K."/>
            <person name="Furtado A."/>
            <person name="Henry R.J."/>
            <person name="Mitter N."/>
        </authorList>
    </citation>
    <scope>NUCLEOTIDE SEQUENCE [LARGE SCALE GENOMIC DNA]</scope>
    <source>
        <strain evidence="2">cv. Hass</strain>
    </source>
</reference>
<comment type="caution">
    <text evidence="1">The sequence shown here is derived from an EMBL/GenBank/DDBJ whole genome shotgun (WGS) entry which is preliminary data.</text>
</comment>
<organism evidence="1 2">
    <name type="scientific">Persea americana</name>
    <name type="common">Avocado</name>
    <dbReference type="NCBI Taxonomy" id="3435"/>
    <lineage>
        <taxon>Eukaryota</taxon>
        <taxon>Viridiplantae</taxon>
        <taxon>Streptophyta</taxon>
        <taxon>Embryophyta</taxon>
        <taxon>Tracheophyta</taxon>
        <taxon>Spermatophyta</taxon>
        <taxon>Magnoliopsida</taxon>
        <taxon>Magnoliidae</taxon>
        <taxon>Laurales</taxon>
        <taxon>Lauraceae</taxon>
        <taxon>Persea</taxon>
    </lineage>
</organism>
<dbReference type="EMBL" id="CM056819">
    <property type="protein sequence ID" value="KAJ8625512.1"/>
    <property type="molecule type" value="Genomic_DNA"/>
</dbReference>
<protein>
    <submittedName>
        <fullName evidence="1">Uncharacterized protein</fullName>
    </submittedName>
</protein>
<keyword evidence="2" id="KW-1185">Reference proteome</keyword>
<gene>
    <name evidence="1" type="ORF">MRB53_034042</name>
</gene>
<name>A0ACC2KWC1_PERAE</name>
<evidence type="ECO:0000313" key="2">
    <source>
        <dbReference type="Proteomes" id="UP001234297"/>
    </source>
</evidence>
<proteinExistence type="predicted"/>